<dbReference type="PRINTS" id="PR00260">
    <property type="entry name" value="CHEMTRNSDUCR"/>
</dbReference>
<dbReference type="Gene3D" id="6.10.340.10">
    <property type="match status" value="1"/>
</dbReference>
<gene>
    <name evidence="12" type="ORF">J5Y03_08390</name>
</gene>
<evidence type="ECO:0000256" key="5">
    <source>
        <dbReference type="ARBA" id="ARBA00029447"/>
    </source>
</evidence>
<dbReference type="PANTHER" id="PTHR32089:SF112">
    <property type="entry name" value="LYSOZYME-LIKE PROTEIN-RELATED"/>
    <property type="match status" value="1"/>
</dbReference>
<evidence type="ECO:0000256" key="2">
    <source>
        <dbReference type="ARBA" id="ARBA00022475"/>
    </source>
</evidence>
<dbReference type="Gene3D" id="1.10.287.950">
    <property type="entry name" value="Methyl-accepting chemotaxis protein"/>
    <property type="match status" value="1"/>
</dbReference>
<protein>
    <submittedName>
        <fullName evidence="12">Methyl-accepting chemotaxis protein</fullName>
    </submittedName>
</protein>
<evidence type="ECO:0000256" key="6">
    <source>
        <dbReference type="PROSITE-ProRule" id="PRU00284"/>
    </source>
</evidence>
<feature type="transmembrane region" description="Helical" evidence="9">
    <location>
        <begin position="12"/>
        <end position="32"/>
    </location>
</feature>
<keyword evidence="9" id="KW-0812">Transmembrane</keyword>
<dbReference type="CDD" id="cd11386">
    <property type="entry name" value="MCP_signal"/>
    <property type="match status" value="1"/>
</dbReference>
<evidence type="ECO:0000256" key="7">
    <source>
        <dbReference type="SAM" id="Coils"/>
    </source>
</evidence>
<feature type="transmembrane region" description="Helical" evidence="9">
    <location>
        <begin position="191"/>
        <end position="216"/>
    </location>
</feature>
<dbReference type="PROSITE" id="PS50885">
    <property type="entry name" value="HAMP"/>
    <property type="match status" value="1"/>
</dbReference>
<dbReference type="Pfam" id="PF00672">
    <property type="entry name" value="HAMP"/>
    <property type="match status" value="1"/>
</dbReference>
<evidence type="ECO:0000256" key="4">
    <source>
        <dbReference type="ARBA" id="ARBA00023224"/>
    </source>
</evidence>
<dbReference type="SUPFAM" id="SSF58104">
    <property type="entry name" value="Methyl-accepting chemotaxis protein (MCP) signaling domain"/>
    <property type="match status" value="1"/>
</dbReference>
<evidence type="ECO:0000259" key="11">
    <source>
        <dbReference type="PROSITE" id="PS50885"/>
    </source>
</evidence>
<dbReference type="PROSITE" id="PS50111">
    <property type="entry name" value="CHEMOTAXIS_TRANSDUC_2"/>
    <property type="match status" value="1"/>
</dbReference>
<dbReference type="GO" id="GO:0005886">
    <property type="term" value="C:plasma membrane"/>
    <property type="evidence" value="ECO:0007669"/>
    <property type="project" value="UniProtKB-SubCell"/>
</dbReference>
<feature type="domain" description="Methyl-accepting transducer" evidence="10">
    <location>
        <begin position="284"/>
        <end position="520"/>
    </location>
</feature>
<dbReference type="EMBL" id="JAGIYQ010000005">
    <property type="protein sequence ID" value="MBP0725210.1"/>
    <property type="molecule type" value="Genomic_DNA"/>
</dbReference>
<dbReference type="InterPro" id="IPR003660">
    <property type="entry name" value="HAMP_dom"/>
</dbReference>
<dbReference type="GO" id="GO:0006935">
    <property type="term" value="P:chemotaxis"/>
    <property type="evidence" value="ECO:0007669"/>
    <property type="project" value="InterPro"/>
</dbReference>
<comment type="similarity">
    <text evidence="5">Belongs to the methyl-accepting chemotaxis (MCP) protein family.</text>
</comment>
<dbReference type="InterPro" id="IPR004090">
    <property type="entry name" value="Chemotax_Me-accpt_rcpt"/>
</dbReference>
<keyword evidence="4 6" id="KW-0807">Transducer</keyword>
<dbReference type="RefSeq" id="WP_209404545.1">
    <property type="nucleotide sequence ID" value="NZ_JAGIYQ010000005.1"/>
</dbReference>
<dbReference type="Pfam" id="PF00015">
    <property type="entry name" value="MCPsignal"/>
    <property type="match status" value="1"/>
</dbReference>
<organism evidence="12 13">
    <name type="scientific">Gottfriedia endophytica</name>
    <dbReference type="NCBI Taxonomy" id="2820819"/>
    <lineage>
        <taxon>Bacteria</taxon>
        <taxon>Bacillati</taxon>
        <taxon>Bacillota</taxon>
        <taxon>Bacilli</taxon>
        <taxon>Bacillales</taxon>
        <taxon>Bacillaceae</taxon>
        <taxon>Gottfriedia</taxon>
    </lineage>
</organism>
<keyword evidence="3 9" id="KW-0472">Membrane</keyword>
<keyword evidence="2" id="KW-1003">Cell membrane</keyword>
<dbReference type="SMART" id="SM00283">
    <property type="entry name" value="MA"/>
    <property type="match status" value="1"/>
</dbReference>
<feature type="coiled-coil region" evidence="7">
    <location>
        <begin position="109"/>
        <end position="136"/>
    </location>
</feature>
<dbReference type="PANTHER" id="PTHR32089">
    <property type="entry name" value="METHYL-ACCEPTING CHEMOTAXIS PROTEIN MCPB"/>
    <property type="match status" value="1"/>
</dbReference>
<evidence type="ECO:0000256" key="1">
    <source>
        <dbReference type="ARBA" id="ARBA00004236"/>
    </source>
</evidence>
<evidence type="ECO:0000256" key="9">
    <source>
        <dbReference type="SAM" id="Phobius"/>
    </source>
</evidence>
<evidence type="ECO:0000259" key="10">
    <source>
        <dbReference type="PROSITE" id="PS50111"/>
    </source>
</evidence>
<dbReference type="SMART" id="SM00304">
    <property type="entry name" value="HAMP"/>
    <property type="match status" value="1"/>
</dbReference>
<dbReference type="Proteomes" id="UP000682134">
    <property type="component" value="Unassembled WGS sequence"/>
</dbReference>
<feature type="compositionally biased region" description="Low complexity" evidence="8">
    <location>
        <begin position="280"/>
        <end position="291"/>
    </location>
</feature>
<accession>A0A940SIP7</accession>
<feature type="region of interest" description="Disordered" evidence="8">
    <location>
        <begin position="280"/>
        <end position="316"/>
    </location>
</feature>
<sequence length="570" mass="62270">MKFLRNITIGNKLTVLISIAVIALFVVGFSGYRNMNTMAQKSNDMYKSHLLPILWWGKIATNTRAIDQYTLELMLTTDPSLNKDLNDKISQNIQEDSDLYNSYKKIKLTREETNLLNEYEANIDKLRTSRQNVLDLALQNKNTEAYSMYVNIVKPQRQEVEKTIDKLVSINQTVAQNLNKQNQSDLTNASIFLMIIILASITLCITVGILITRMIVNPVKDIQNLMKQAEEGDFTVQGNYQSKDEIGFLTNSFNHMINGVREMIHNITFTSQQVAASAEELAASAEESSAANDEMSRTIQELSAGSEEQAKGTEETSRILNEIAVSVNQVAQSTKSVTTTALQASDKSSEGTKVIETSINQMNNINVNVTQLSDVIKNLGSRSKEISNITKVISDIASQTNLLALNAAIEAARAGENGKGFAVVADEVRKLAEQSSQSSQQISELIFAIQEETTVAVKSMEETAKEVSDGISLVGTAGESFKLIQNAIQDVSNQVEEVSVAMEQMSAGAEQVIEAINKVSQIAEESAAGSQTVSASAEELAASSEEVTSSSTNLANIAEELQSTISKFKI</sequence>
<keyword evidence="7" id="KW-0175">Coiled coil</keyword>
<dbReference type="GO" id="GO:0004888">
    <property type="term" value="F:transmembrane signaling receptor activity"/>
    <property type="evidence" value="ECO:0007669"/>
    <property type="project" value="InterPro"/>
</dbReference>
<feature type="domain" description="HAMP" evidence="11">
    <location>
        <begin position="213"/>
        <end position="265"/>
    </location>
</feature>
<dbReference type="InterPro" id="IPR004089">
    <property type="entry name" value="MCPsignal_dom"/>
</dbReference>
<dbReference type="GO" id="GO:0007165">
    <property type="term" value="P:signal transduction"/>
    <property type="evidence" value="ECO:0007669"/>
    <property type="project" value="UniProtKB-KW"/>
</dbReference>
<proteinExistence type="inferred from homology"/>
<keyword evidence="13" id="KW-1185">Reference proteome</keyword>
<evidence type="ECO:0000256" key="8">
    <source>
        <dbReference type="SAM" id="MobiDB-lite"/>
    </source>
</evidence>
<evidence type="ECO:0000313" key="12">
    <source>
        <dbReference type="EMBL" id="MBP0725210.1"/>
    </source>
</evidence>
<comment type="subcellular location">
    <subcellularLocation>
        <location evidence="1">Cell membrane</location>
    </subcellularLocation>
</comment>
<name>A0A940SIP7_9BACI</name>
<reference evidence="12" key="1">
    <citation type="submission" date="2021-04" db="EMBL/GenBank/DDBJ databases">
        <title>Genome seq and assembly of Bacillus sp.</title>
        <authorList>
            <person name="Chhetri G."/>
        </authorList>
    </citation>
    <scope>NUCLEOTIDE SEQUENCE</scope>
    <source>
        <strain evidence="12">RG28</strain>
    </source>
</reference>
<dbReference type="CDD" id="cd06225">
    <property type="entry name" value="HAMP"/>
    <property type="match status" value="1"/>
</dbReference>
<dbReference type="Pfam" id="PF12729">
    <property type="entry name" value="4HB_MCP_1"/>
    <property type="match status" value="1"/>
</dbReference>
<comment type="caution">
    <text evidence="12">The sequence shown here is derived from an EMBL/GenBank/DDBJ whole genome shotgun (WGS) entry which is preliminary data.</text>
</comment>
<dbReference type="AlphaFoldDB" id="A0A940SIP7"/>
<dbReference type="FunFam" id="1.10.287.950:FF:000001">
    <property type="entry name" value="Methyl-accepting chemotaxis sensory transducer"/>
    <property type="match status" value="1"/>
</dbReference>
<evidence type="ECO:0000313" key="13">
    <source>
        <dbReference type="Proteomes" id="UP000682134"/>
    </source>
</evidence>
<evidence type="ECO:0000256" key="3">
    <source>
        <dbReference type="ARBA" id="ARBA00023136"/>
    </source>
</evidence>
<dbReference type="InterPro" id="IPR024478">
    <property type="entry name" value="HlyB_4HB_MCP"/>
</dbReference>
<keyword evidence="9" id="KW-1133">Transmembrane helix</keyword>